<dbReference type="CDD" id="cd07182">
    <property type="entry name" value="RNase_HII_bacteria_HII_like"/>
    <property type="match status" value="1"/>
</dbReference>
<evidence type="ECO:0000256" key="13">
    <source>
        <dbReference type="RuleBase" id="RU003515"/>
    </source>
</evidence>
<keyword evidence="8 12" id="KW-0479">Metal-binding</keyword>
<keyword evidence="9 12" id="KW-0255">Endonuclease</keyword>
<comment type="cofactor">
    <cofactor evidence="12">
        <name>Mn(2+)</name>
        <dbReference type="ChEBI" id="CHEBI:29035"/>
    </cofactor>
    <cofactor evidence="12">
        <name>Mg(2+)</name>
        <dbReference type="ChEBI" id="CHEBI:18420"/>
    </cofactor>
    <text evidence="12">Manganese or magnesium. Binds 1 divalent metal ion per monomer in the absence of substrate. May bind a second metal ion after substrate binding.</text>
</comment>
<keyword evidence="10 12" id="KW-0378">Hydrolase</keyword>
<dbReference type="GO" id="GO:0006298">
    <property type="term" value="P:mismatch repair"/>
    <property type="evidence" value="ECO:0007669"/>
    <property type="project" value="TreeGrafter"/>
</dbReference>
<comment type="function">
    <text evidence="3 13">Endonuclease that specifically degrades the RNA of RNA-DNA hybrids.</text>
</comment>
<keyword evidence="16" id="KW-1185">Reference proteome</keyword>
<evidence type="ECO:0000256" key="3">
    <source>
        <dbReference type="ARBA" id="ARBA00004065"/>
    </source>
</evidence>
<keyword evidence="7 12" id="KW-0540">Nuclease</keyword>
<dbReference type="PROSITE" id="PS51975">
    <property type="entry name" value="RNASE_H_2"/>
    <property type="match status" value="1"/>
</dbReference>
<proteinExistence type="inferred from homology"/>
<dbReference type="AlphaFoldDB" id="A0A846TWG1"/>
<evidence type="ECO:0000313" key="15">
    <source>
        <dbReference type="EMBL" id="NKE38351.1"/>
    </source>
</evidence>
<dbReference type="GO" id="GO:0046872">
    <property type="term" value="F:metal ion binding"/>
    <property type="evidence" value="ECO:0007669"/>
    <property type="project" value="UniProtKB-KW"/>
</dbReference>
<dbReference type="PANTHER" id="PTHR10954">
    <property type="entry name" value="RIBONUCLEASE H2 SUBUNIT A"/>
    <property type="match status" value="1"/>
</dbReference>
<evidence type="ECO:0000259" key="14">
    <source>
        <dbReference type="PROSITE" id="PS51975"/>
    </source>
</evidence>
<dbReference type="InterPro" id="IPR022898">
    <property type="entry name" value="RNase_HII"/>
</dbReference>
<dbReference type="RefSeq" id="WP_168104823.1">
    <property type="nucleotide sequence ID" value="NZ_CP051215.1"/>
</dbReference>
<feature type="binding site" evidence="12">
    <location>
        <position position="118"/>
    </location>
    <ligand>
        <name>a divalent metal cation</name>
        <dbReference type="ChEBI" id="CHEBI:60240"/>
    </ligand>
</feature>
<dbReference type="InterPro" id="IPR024567">
    <property type="entry name" value="RNase_HII/HIII_dom"/>
</dbReference>
<evidence type="ECO:0000313" key="16">
    <source>
        <dbReference type="Proteomes" id="UP000584587"/>
    </source>
</evidence>
<dbReference type="GO" id="GO:0032299">
    <property type="term" value="C:ribonuclease H2 complex"/>
    <property type="evidence" value="ECO:0007669"/>
    <property type="project" value="TreeGrafter"/>
</dbReference>
<sequence>MGEGIVYNYDYEQINYPNIEYIAGFDEAGRGAIAGPIVVGAVILPVGFKSELIKDSKKLSFKQREEAYKLIIDQAVDYAITIVDLPVIENSNPKAASVRGMEIAFKSLSFMPNVCLIDFEKPDFTDFQGISESLVRGDQKSINIAAASILAKVLRDRIMISFHQDYPDYQFATHKGYYTKLHADNLEKHGISVIHRKTYLPVKKLINK</sequence>
<dbReference type="InterPro" id="IPR001352">
    <property type="entry name" value="RNase_HII/HIII"/>
</dbReference>
<evidence type="ECO:0000256" key="6">
    <source>
        <dbReference type="ARBA" id="ARBA00022490"/>
    </source>
</evidence>
<dbReference type="Proteomes" id="UP000584587">
    <property type="component" value="Unassembled WGS sequence"/>
</dbReference>
<feature type="binding site" evidence="12">
    <location>
        <position position="26"/>
    </location>
    <ligand>
        <name>a divalent metal cation</name>
        <dbReference type="ChEBI" id="CHEBI:60240"/>
    </ligand>
</feature>
<evidence type="ECO:0000256" key="10">
    <source>
        <dbReference type="ARBA" id="ARBA00022801"/>
    </source>
</evidence>
<evidence type="ECO:0000256" key="9">
    <source>
        <dbReference type="ARBA" id="ARBA00022759"/>
    </source>
</evidence>
<comment type="subcellular location">
    <subcellularLocation>
        <location evidence="4">Cytoplasm</location>
    </subcellularLocation>
</comment>
<evidence type="ECO:0000256" key="11">
    <source>
        <dbReference type="ARBA" id="ARBA00023211"/>
    </source>
</evidence>
<keyword evidence="6" id="KW-0963">Cytoplasm</keyword>
<dbReference type="PANTHER" id="PTHR10954:SF18">
    <property type="entry name" value="RIBONUCLEASE HII"/>
    <property type="match status" value="1"/>
</dbReference>
<dbReference type="Gene3D" id="3.30.420.10">
    <property type="entry name" value="Ribonuclease H-like superfamily/Ribonuclease H"/>
    <property type="match status" value="1"/>
</dbReference>
<dbReference type="GO" id="GO:0043137">
    <property type="term" value="P:DNA replication, removal of RNA primer"/>
    <property type="evidence" value="ECO:0007669"/>
    <property type="project" value="TreeGrafter"/>
</dbReference>
<evidence type="ECO:0000256" key="12">
    <source>
        <dbReference type="PROSITE-ProRule" id="PRU01319"/>
    </source>
</evidence>
<dbReference type="Pfam" id="PF01351">
    <property type="entry name" value="RNase_HII"/>
    <property type="match status" value="1"/>
</dbReference>
<dbReference type="NCBIfam" id="NF000595">
    <property type="entry name" value="PRK00015.1-3"/>
    <property type="match status" value="1"/>
</dbReference>
<evidence type="ECO:0000256" key="1">
    <source>
        <dbReference type="ARBA" id="ARBA00000077"/>
    </source>
</evidence>
<name>A0A846TWG1_9MOLU</name>
<protein>
    <recommendedName>
        <fullName evidence="13">Ribonuclease</fullName>
        <ecNumber evidence="13">3.1.26.4</ecNumber>
    </recommendedName>
</protein>
<reference evidence="15 16" key="1">
    <citation type="submission" date="2020-04" db="EMBL/GenBank/DDBJ databases">
        <title>Complete genome sequence of Spiroplasma platyhelix ATCC 51748, an insect isolate.</title>
        <authorList>
            <person name="Green E.A."/>
            <person name="Klassen J.L."/>
        </authorList>
    </citation>
    <scope>NUCLEOTIDE SEQUENCE [LARGE SCALE GENOMIC DNA]</scope>
    <source>
        <strain evidence="15 16">PALS-1</strain>
    </source>
</reference>
<evidence type="ECO:0000256" key="2">
    <source>
        <dbReference type="ARBA" id="ARBA00001946"/>
    </source>
</evidence>
<keyword evidence="11" id="KW-0464">Manganese</keyword>
<gene>
    <name evidence="15" type="ORF">HER12_01085</name>
</gene>
<comment type="catalytic activity">
    <reaction evidence="1 12 13">
        <text>Endonucleolytic cleavage to 5'-phosphomonoester.</text>
        <dbReference type="EC" id="3.1.26.4"/>
    </reaction>
</comment>
<dbReference type="EMBL" id="JAAVVK010000001">
    <property type="protein sequence ID" value="NKE38351.1"/>
    <property type="molecule type" value="Genomic_DNA"/>
</dbReference>
<evidence type="ECO:0000256" key="5">
    <source>
        <dbReference type="ARBA" id="ARBA00007383"/>
    </source>
</evidence>
<dbReference type="GO" id="GO:0003723">
    <property type="term" value="F:RNA binding"/>
    <property type="evidence" value="ECO:0007669"/>
    <property type="project" value="UniProtKB-UniRule"/>
</dbReference>
<comment type="cofactor">
    <cofactor evidence="2">
        <name>Mg(2+)</name>
        <dbReference type="ChEBI" id="CHEBI:18420"/>
    </cofactor>
</comment>
<dbReference type="EC" id="3.1.26.4" evidence="13"/>
<accession>A0A846TWG1</accession>
<comment type="similarity">
    <text evidence="5 13">Belongs to the RNase HII family.</text>
</comment>
<dbReference type="InterPro" id="IPR012337">
    <property type="entry name" value="RNaseH-like_sf"/>
</dbReference>
<feature type="domain" description="RNase H type-2" evidence="14">
    <location>
        <begin position="20"/>
        <end position="208"/>
    </location>
</feature>
<dbReference type="GO" id="GO:0004523">
    <property type="term" value="F:RNA-DNA hybrid ribonuclease activity"/>
    <property type="evidence" value="ECO:0007669"/>
    <property type="project" value="UniProtKB-UniRule"/>
</dbReference>
<evidence type="ECO:0000256" key="7">
    <source>
        <dbReference type="ARBA" id="ARBA00022722"/>
    </source>
</evidence>
<feature type="binding site" evidence="12">
    <location>
        <position position="27"/>
    </location>
    <ligand>
        <name>a divalent metal cation</name>
        <dbReference type="ChEBI" id="CHEBI:60240"/>
    </ligand>
</feature>
<dbReference type="InterPro" id="IPR036397">
    <property type="entry name" value="RNaseH_sf"/>
</dbReference>
<dbReference type="GO" id="GO:0005737">
    <property type="term" value="C:cytoplasm"/>
    <property type="evidence" value="ECO:0007669"/>
    <property type="project" value="UniProtKB-SubCell"/>
</dbReference>
<dbReference type="SUPFAM" id="SSF53098">
    <property type="entry name" value="Ribonuclease H-like"/>
    <property type="match status" value="1"/>
</dbReference>
<comment type="caution">
    <text evidence="15">The sequence shown here is derived from an EMBL/GenBank/DDBJ whole genome shotgun (WGS) entry which is preliminary data.</text>
</comment>
<evidence type="ECO:0000256" key="8">
    <source>
        <dbReference type="ARBA" id="ARBA00022723"/>
    </source>
</evidence>
<evidence type="ECO:0000256" key="4">
    <source>
        <dbReference type="ARBA" id="ARBA00004496"/>
    </source>
</evidence>
<organism evidence="15 16">
    <name type="scientific">Spiroplasma platyhelix PALS-1</name>
    <dbReference type="NCBI Taxonomy" id="1276218"/>
    <lineage>
        <taxon>Bacteria</taxon>
        <taxon>Bacillati</taxon>
        <taxon>Mycoplasmatota</taxon>
        <taxon>Mollicutes</taxon>
        <taxon>Entomoplasmatales</taxon>
        <taxon>Spiroplasmataceae</taxon>
        <taxon>Spiroplasma</taxon>
    </lineage>
</organism>